<accession>A0ACB8QVH3</accession>
<dbReference type="EMBL" id="MU273486">
    <property type="protein sequence ID" value="KAI0035346.1"/>
    <property type="molecule type" value="Genomic_DNA"/>
</dbReference>
<reference evidence="1" key="1">
    <citation type="submission" date="2021-02" db="EMBL/GenBank/DDBJ databases">
        <authorList>
            <consortium name="DOE Joint Genome Institute"/>
            <person name="Ahrendt S."/>
            <person name="Looney B.P."/>
            <person name="Miyauchi S."/>
            <person name="Morin E."/>
            <person name="Drula E."/>
            <person name="Courty P.E."/>
            <person name="Chicoki N."/>
            <person name="Fauchery L."/>
            <person name="Kohler A."/>
            <person name="Kuo A."/>
            <person name="Labutti K."/>
            <person name="Pangilinan J."/>
            <person name="Lipzen A."/>
            <person name="Riley R."/>
            <person name="Andreopoulos W."/>
            <person name="He G."/>
            <person name="Johnson J."/>
            <person name="Barry K.W."/>
            <person name="Grigoriev I.V."/>
            <person name="Nagy L."/>
            <person name="Hibbett D."/>
            <person name="Henrissat B."/>
            <person name="Matheny P.B."/>
            <person name="Labbe J."/>
            <person name="Martin F."/>
        </authorList>
    </citation>
    <scope>NUCLEOTIDE SEQUENCE</scope>
    <source>
        <strain evidence="1">EC-137</strain>
    </source>
</reference>
<gene>
    <name evidence="1" type="ORF">K488DRAFT_68507</name>
</gene>
<protein>
    <submittedName>
        <fullName evidence="1">Uncharacterized protein</fullName>
    </submittedName>
</protein>
<comment type="caution">
    <text evidence="1">The sequence shown here is derived from an EMBL/GenBank/DDBJ whole genome shotgun (WGS) entry which is preliminary data.</text>
</comment>
<dbReference type="Proteomes" id="UP000814128">
    <property type="component" value="Unassembled WGS sequence"/>
</dbReference>
<organism evidence="1 2">
    <name type="scientific">Vararia minispora EC-137</name>
    <dbReference type="NCBI Taxonomy" id="1314806"/>
    <lineage>
        <taxon>Eukaryota</taxon>
        <taxon>Fungi</taxon>
        <taxon>Dikarya</taxon>
        <taxon>Basidiomycota</taxon>
        <taxon>Agaricomycotina</taxon>
        <taxon>Agaricomycetes</taxon>
        <taxon>Russulales</taxon>
        <taxon>Lachnocladiaceae</taxon>
        <taxon>Vararia</taxon>
    </lineage>
</organism>
<sequence length="179" mass="19831">MASNARRSTLPYASEYAVPPVHRAPVPTFAPPTTIVPAATAAFTAPPVTHIGQPYAPHVVFASSVPPPPAPAPPPTPRPSYVPLPPSPYPPHPSSASFYNPPPHDASRRAMRAHIEALQAELEAARDANARLLDVHRRELDARRREYEADRRDLEDEMSLLRRDREAYRYVAQRELGSR</sequence>
<proteinExistence type="predicted"/>
<evidence type="ECO:0000313" key="2">
    <source>
        <dbReference type="Proteomes" id="UP000814128"/>
    </source>
</evidence>
<name>A0ACB8QVH3_9AGAM</name>
<keyword evidence="2" id="KW-1185">Reference proteome</keyword>
<reference evidence="1" key="2">
    <citation type="journal article" date="2022" name="New Phytol.">
        <title>Evolutionary transition to the ectomycorrhizal habit in the genomes of a hyperdiverse lineage of mushroom-forming fungi.</title>
        <authorList>
            <person name="Looney B."/>
            <person name="Miyauchi S."/>
            <person name="Morin E."/>
            <person name="Drula E."/>
            <person name="Courty P.E."/>
            <person name="Kohler A."/>
            <person name="Kuo A."/>
            <person name="LaButti K."/>
            <person name="Pangilinan J."/>
            <person name="Lipzen A."/>
            <person name="Riley R."/>
            <person name="Andreopoulos W."/>
            <person name="He G."/>
            <person name="Johnson J."/>
            <person name="Nolan M."/>
            <person name="Tritt A."/>
            <person name="Barry K.W."/>
            <person name="Grigoriev I.V."/>
            <person name="Nagy L.G."/>
            <person name="Hibbett D."/>
            <person name="Henrissat B."/>
            <person name="Matheny P.B."/>
            <person name="Labbe J."/>
            <person name="Martin F.M."/>
        </authorList>
    </citation>
    <scope>NUCLEOTIDE SEQUENCE</scope>
    <source>
        <strain evidence="1">EC-137</strain>
    </source>
</reference>
<evidence type="ECO:0000313" key="1">
    <source>
        <dbReference type="EMBL" id="KAI0035346.1"/>
    </source>
</evidence>